<proteinExistence type="predicted"/>
<dbReference type="OrthoDB" id="3826063at2"/>
<dbReference type="GO" id="GO:0016779">
    <property type="term" value="F:nucleotidyltransferase activity"/>
    <property type="evidence" value="ECO:0007669"/>
    <property type="project" value="InterPro"/>
</dbReference>
<dbReference type="AlphaFoldDB" id="A0A4Y3KSM5"/>
<reference evidence="3 4" key="1">
    <citation type="submission" date="2019-06" db="EMBL/GenBank/DDBJ databases">
        <title>Whole genome shotgun sequence of Cellulomonas gelida NBRC 3748.</title>
        <authorList>
            <person name="Hosoyama A."/>
            <person name="Uohara A."/>
            <person name="Ohji S."/>
            <person name="Ichikawa N."/>
        </authorList>
    </citation>
    <scope>NUCLEOTIDE SEQUENCE [LARGE SCALE GENOMIC DNA]</scope>
    <source>
        <strain evidence="3 4">NBRC 3748</strain>
    </source>
</reference>
<dbReference type="EMBL" id="BJLQ01000062">
    <property type="protein sequence ID" value="GEA85930.1"/>
    <property type="molecule type" value="Genomic_DNA"/>
</dbReference>
<evidence type="ECO:0000259" key="2">
    <source>
        <dbReference type="Pfam" id="PF01909"/>
    </source>
</evidence>
<dbReference type="SUPFAM" id="SSF81301">
    <property type="entry name" value="Nucleotidyltransferase"/>
    <property type="match status" value="1"/>
</dbReference>
<dbReference type="RefSeq" id="WP_141371704.1">
    <property type="nucleotide sequence ID" value="NZ_BJLQ01000062.1"/>
</dbReference>
<dbReference type="SUPFAM" id="SSF46785">
    <property type="entry name" value="Winged helix' DNA-binding domain"/>
    <property type="match status" value="1"/>
</dbReference>
<dbReference type="CDD" id="cd05403">
    <property type="entry name" value="NT_KNTase_like"/>
    <property type="match status" value="1"/>
</dbReference>
<dbReference type="Proteomes" id="UP000320461">
    <property type="component" value="Unassembled WGS sequence"/>
</dbReference>
<keyword evidence="4" id="KW-1185">Reference proteome</keyword>
<comment type="caution">
    <text evidence="3">The sequence shown here is derived from an EMBL/GenBank/DDBJ whole genome shotgun (WGS) entry which is preliminary data.</text>
</comment>
<organism evidence="3 4">
    <name type="scientific">Cellulomonas gelida</name>
    <dbReference type="NCBI Taxonomy" id="1712"/>
    <lineage>
        <taxon>Bacteria</taxon>
        <taxon>Bacillati</taxon>
        <taxon>Actinomycetota</taxon>
        <taxon>Actinomycetes</taxon>
        <taxon>Micrococcales</taxon>
        <taxon>Cellulomonadaceae</taxon>
        <taxon>Cellulomonas</taxon>
    </lineage>
</organism>
<accession>A0A4Y3KSM5</accession>
<dbReference type="InterPro" id="IPR043519">
    <property type="entry name" value="NT_sf"/>
</dbReference>
<feature type="domain" description="Polymerase nucleotidyl transferase" evidence="2">
    <location>
        <begin position="105"/>
        <end position="149"/>
    </location>
</feature>
<feature type="region of interest" description="Disordered" evidence="1">
    <location>
        <begin position="207"/>
        <end position="236"/>
    </location>
</feature>
<evidence type="ECO:0000313" key="4">
    <source>
        <dbReference type="Proteomes" id="UP000320461"/>
    </source>
</evidence>
<dbReference type="Pfam" id="PF01909">
    <property type="entry name" value="NTP_transf_2"/>
    <property type="match status" value="1"/>
</dbReference>
<evidence type="ECO:0000313" key="3">
    <source>
        <dbReference type="EMBL" id="GEA85930.1"/>
    </source>
</evidence>
<dbReference type="Gene3D" id="3.30.460.10">
    <property type="entry name" value="Beta Polymerase, domain 2"/>
    <property type="match status" value="1"/>
</dbReference>
<gene>
    <name evidence="3" type="ORF">CGE01nite_31810</name>
</gene>
<name>A0A4Y3KSM5_9CELL</name>
<protein>
    <recommendedName>
        <fullName evidence="2">Polymerase nucleotidyl transferase domain-containing protein</fullName>
    </recommendedName>
</protein>
<evidence type="ECO:0000256" key="1">
    <source>
        <dbReference type="SAM" id="MobiDB-lite"/>
    </source>
</evidence>
<dbReference type="InterPro" id="IPR036390">
    <property type="entry name" value="WH_DNA-bd_sf"/>
</dbReference>
<sequence>MDFGDPLAVVVPGVHGKVLAVLARSGLPLTGKRAAELADVSIERTRQVLHRLVDSGLIESQRAGQAVLFEINRAHLLWPAVQALVTAADQVVWAVKRRISATIDEILDSQDSPRVTAALFGSIARGDSQPDSDIDVLLITPDEFSDEQIEVLVAEVIRDVEAATGNDCNTFQISRTRFDELVRQPDPMVASLTKDAAVFRGPDFRRRLRGAPWDEPGTPPLGTTASEPRRHESTTR</sequence>
<dbReference type="InterPro" id="IPR002934">
    <property type="entry name" value="Polymerase_NTP_transf_dom"/>
</dbReference>
<feature type="compositionally biased region" description="Basic and acidic residues" evidence="1">
    <location>
        <begin position="227"/>
        <end position="236"/>
    </location>
</feature>